<dbReference type="OrthoDB" id="515428at2"/>
<comment type="similarity">
    <text evidence="1">Belongs to the EUO family.</text>
</comment>
<dbReference type="NCBIfam" id="TIGR01764">
    <property type="entry name" value="excise"/>
    <property type="match status" value="1"/>
</dbReference>
<dbReference type="Proteomes" id="UP000220251">
    <property type="component" value="Plasmid 1"/>
</dbReference>
<evidence type="ECO:0000256" key="1">
    <source>
        <dbReference type="ARBA" id="ARBA00007034"/>
    </source>
</evidence>
<organism evidence="3 4">
    <name type="scientific">Estrella lausannensis</name>
    <dbReference type="NCBI Taxonomy" id="483423"/>
    <lineage>
        <taxon>Bacteria</taxon>
        <taxon>Pseudomonadati</taxon>
        <taxon>Chlamydiota</taxon>
        <taxon>Chlamydiia</taxon>
        <taxon>Parachlamydiales</taxon>
        <taxon>Candidatus Criblamydiaceae</taxon>
        <taxon>Estrella</taxon>
    </lineage>
</organism>
<dbReference type="GO" id="GO:0003677">
    <property type="term" value="F:DNA binding"/>
    <property type="evidence" value="ECO:0007669"/>
    <property type="project" value="InterPro"/>
</dbReference>
<feature type="domain" description="Helix-turn-helix" evidence="2">
    <location>
        <begin position="5"/>
        <end position="53"/>
    </location>
</feature>
<evidence type="ECO:0000313" key="4">
    <source>
        <dbReference type="Proteomes" id="UP000220251"/>
    </source>
</evidence>
<sequence>MAEVFDIDEACTYLKLAKPTLYKYVRVGAIPAFKMGRVWRFHKQVLENWVKQRVETDTTARTKRSRLAKSH</sequence>
<dbReference type="Pfam" id="PF12728">
    <property type="entry name" value="HTH_17"/>
    <property type="match status" value="1"/>
</dbReference>
<dbReference type="SUPFAM" id="SSF46955">
    <property type="entry name" value="Putative DNA-binding domain"/>
    <property type="match status" value="1"/>
</dbReference>
<dbReference type="AlphaFoldDB" id="A0A0H5E8C6"/>
<reference evidence="4" key="1">
    <citation type="submission" date="2015-06" db="EMBL/GenBank/DDBJ databases">
        <authorList>
            <person name="Bertelli C."/>
        </authorList>
    </citation>
    <scope>NUCLEOTIDE SEQUENCE [LARGE SCALE GENOMIC DNA]</scope>
    <source>
        <strain evidence="4">CRIB-30</strain>
        <plasmid evidence="4">1</plasmid>
    </source>
</reference>
<proteinExistence type="inferred from homology"/>
<dbReference type="InterPro" id="IPR009061">
    <property type="entry name" value="DNA-bd_dom_put_sf"/>
</dbReference>
<evidence type="ECO:0000313" key="3">
    <source>
        <dbReference type="EMBL" id="CRX39590.1"/>
    </source>
</evidence>
<name>A0A0H5E8C6_9BACT</name>
<accession>A0A0H5E8C6</accession>
<dbReference type="EMBL" id="LN867111">
    <property type="protein sequence ID" value="CRX39590.1"/>
    <property type="molecule type" value="Genomic_DNA"/>
</dbReference>
<evidence type="ECO:0000259" key="2">
    <source>
        <dbReference type="Pfam" id="PF12728"/>
    </source>
</evidence>
<dbReference type="InterPro" id="IPR041657">
    <property type="entry name" value="HTH_17"/>
</dbReference>
<keyword evidence="3" id="KW-0614">Plasmid</keyword>
<geneLocation type="plasmid" evidence="3 4">
    <name>1</name>
</geneLocation>
<protein>
    <submittedName>
        <fullName evidence="3">Putative excisionase</fullName>
    </submittedName>
</protein>
<dbReference type="InterPro" id="IPR010093">
    <property type="entry name" value="SinI_DNA-bd"/>
</dbReference>
<keyword evidence="4" id="KW-1185">Reference proteome</keyword>
<dbReference type="RefSeq" id="WP_098039454.1">
    <property type="nucleotide sequence ID" value="NZ_LN867111.1"/>
</dbReference>
<gene>
    <name evidence="3" type="ORF">ELAC_p0013</name>
</gene>